<dbReference type="GO" id="GO:0016020">
    <property type="term" value="C:membrane"/>
    <property type="evidence" value="ECO:0007669"/>
    <property type="project" value="UniProtKB-SubCell"/>
</dbReference>
<keyword evidence="4 8" id="KW-0812">Transmembrane</keyword>
<organism evidence="10 11">
    <name type="scientific">Sphaerulina musiva (strain SO2202)</name>
    <name type="common">Poplar stem canker fungus</name>
    <name type="synonym">Septoria musiva</name>
    <dbReference type="NCBI Taxonomy" id="692275"/>
    <lineage>
        <taxon>Eukaryota</taxon>
        <taxon>Fungi</taxon>
        <taxon>Dikarya</taxon>
        <taxon>Ascomycota</taxon>
        <taxon>Pezizomycotina</taxon>
        <taxon>Dothideomycetes</taxon>
        <taxon>Dothideomycetidae</taxon>
        <taxon>Mycosphaerellales</taxon>
        <taxon>Mycosphaerellaceae</taxon>
        <taxon>Sphaerulina</taxon>
    </lineage>
</organism>
<comment type="subcellular location">
    <subcellularLocation>
        <location evidence="1">Membrane</location>
        <topology evidence="1">Multi-pass membrane protein</topology>
    </subcellularLocation>
</comment>
<proteinExistence type="inferred from homology"/>
<dbReference type="OrthoDB" id="407410at2759"/>
<name>M3D0M8_SPHMS</name>
<keyword evidence="3" id="KW-0813">Transport</keyword>
<dbReference type="GeneID" id="27903728"/>
<dbReference type="eggNOG" id="KOG2399">
    <property type="taxonomic scope" value="Eukaryota"/>
</dbReference>
<feature type="transmembrane region" description="Helical" evidence="8">
    <location>
        <begin position="159"/>
        <end position="178"/>
    </location>
</feature>
<feature type="transmembrane region" description="Helical" evidence="8">
    <location>
        <begin position="198"/>
        <end position="219"/>
    </location>
</feature>
<feature type="transmembrane region" description="Helical" evidence="8">
    <location>
        <begin position="128"/>
        <end position="147"/>
    </location>
</feature>
<feature type="region of interest" description="Disordered" evidence="7">
    <location>
        <begin position="771"/>
        <end position="807"/>
    </location>
</feature>
<dbReference type="Pfam" id="PF01699">
    <property type="entry name" value="Na_Ca_ex"/>
    <property type="match status" value="2"/>
</dbReference>
<feature type="transmembrane region" description="Helical" evidence="8">
    <location>
        <begin position="949"/>
        <end position="970"/>
    </location>
</feature>
<dbReference type="InterPro" id="IPR004837">
    <property type="entry name" value="NaCa_Exmemb"/>
</dbReference>
<feature type="transmembrane region" description="Helical" evidence="8">
    <location>
        <begin position="262"/>
        <end position="280"/>
    </location>
</feature>
<feature type="transmembrane region" description="Helical" evidence="8">
    <location>
        <begin position="1044"/>
        <end position="1062"/>
    </location>
</feature>
<dbReference type="Proteomes" id="UP000016931">
    <property type="component" value="Unassembled WGS sequence"/>
</dbReference>
<feature type="transmembrane region" description="Helical" evidence="8">
    <location>
        <begin position="1074"/>
        <end position="1092"/>
    </location>
</feature>
<dbReference type="HOGENOM" id="CLU_004979_2_0_1"/>
<feature type="compositionally biased region" description="Basic residues" evidence="7">
    <location>
        <begin position="18"/>
        <end position="30"/>
    </location>
</feature>
<feature type="domain" description="Sodium/calcium exchanger membrane region" evidence="9">
    <location>
        <begin position="135"/>
        <end position="274"/>
    </location>
</feature>
<feature type="compositionally biased region" description="Acidic residues" evidence="7">
    <location>
        <begin position="300"/>
        <end position="317"/>
    </location>
</feature>
<protein>
    <submittedName>
        <fullName evidence="10">Na_Ca_ex-domain-containing protein</fullName>
    </submittedName>
</protein>
<sequence length="1116" mass="122723">MASNTTTHDHFMSSTIRLRPRPRPSRPKRPKYRAARAFYIFLFLGTCFATYSLLTHAYHEYYSPPRTLHTRALEQPIHKLGGGDEECRLVHKARDQCAYIRAHCPADEGGFTAYLELYFCRLKDAKPVAFLILISWLGLLFSTIGIAASDFFCIDLSTIAGILGMSESVAGVTFLAFGNGSPDVFSTFAAMSTDSGSLAVGELFGAAGFITAVVAGSMALIRPFHVARKSFVRDVGFFIVAAAFSMLFLWDGRLHFWECAAMVLYYIIYVAFVVGWHWWLGRRKRRRAKEVAARGHFVPDDDELDPEQEEYHDDPDEAPERPSFSRGTSREDWAALEGGSPYDEGNEDDEEEARDRWMSELASNMRLTRNTRARSNTVTPVRPSLVGALEFQAVLKSLQKSRNIKTIPMNSRRFSDDPAYTTAQQQDLLSSPSDPASRPPYEILITDEEVTSPIVQTHIQQPNLAAPQSAPPSRTRAVSANDAAALRINTNLQKLSPVTSEDNLVDLSTSKHKKSDSLAVPSVESLQVPRSPLLTVEPATPRREVPTQRRRAKTDARPGSMLLTPDDARGRPGTGDYFYPHAPSRRGTDSPVDDPSQPARVPSARNLPKIMIPGKARSPGSSRSTSPFPAYRDFPSPSVTGSDRSPISTRPPSIYLPGPQLSSLASPESIAADDSAEQERPRRPDWLARIWPYRILPPPGVMISTLFPTIYHWHEKTWWEKCLGIVAAPSVFCLTITLPVVESEKELNDSVSEHPHKDFSWDSARSKSIPALLTPATPGSGGIKGVTPEWMDDPDTPHPHSMETAGVTGMGNSASIAVGAEEHYRTNDGMHVPRLTSEPQAMDQSLLDEVQEAPPEPWNRWLTLIQLFTAPIFIVLSIYLQAPDGLPMSWLVRAIFICLPISIGLLVLMLLTTTPTRRPEPYRIILSLAGFVVAIAWISAIASQVVGALKALAVILNMSHAIMGLTIFAVGNSLGDLVADVTVAKLGYPVMALSACFGGPMLNILLGVGLSGSYILIKGAERRHEKHPTKGIKFHSYHMDVSKTLIVSGITLLITLLGLLIAVPMNNWVLSRKIGWALIALWTLSTIFNVVIEVTGILGDAESLFHIGQKCMGIAC</sequence>
<evidence type="ECO:0000256" key="4">
    <source>
        <dbReference type="ARBA" id="ARBA00022692"/>
    </source>
</evidence>
<evidence type="ECO:0000256" key="1">
    <source>
        <dbReference type="ARBA" id="ARBA00004141"/>
    </source>
</evidence>
<dbReference type="STRING" id="692275.M3D0M8"/>
<dbReference type="GO" id="GO:0008324">
    <property type="term" value="F:monoatomic cation transmembrane transporter activity"/>
    <property type="evidence" value="ECO:0007669"/>
    <property type="project" value="TreeGrafter"/>
</dbReference>
<dbReference type="EMBL" id="KB456268">
    <property type="protein sequence ID" value="EMF10028.1"/>
    <property type="molecule type" value="Genomic_DNA"/>
</dbReference>
<keyword evidence="5 8" id="KW-1133">Transmembrane helix</keyword>
<feature type="region of interest" description="Disordered" evidence="7">
    <location>
        <begin position="506"/>
        <end position="681"/>
    </location>
</feature>
<comment type="similarity">
    <text evidence="2">Belongs to the Ca(2+):cation antiporter (CaCA) (TC 2.A.19) family.</text>
</comment>
<feature type="compositionally biased region" description="Polar residues" evidence="7">
    <location>
        <begin position="1"/>
        <end position="16"/>
    </location>
</feature>
<dbReference type="Gene3D" id="1.20.1420.30">
    <property type="entry name" value="NCX, central ion-binding region"/>
    <property type="match status" value="2"/>
</dbReference>
<feature type="transmembrane region" description="Helical" evidence="8">
    <location>
        <begin position="37"/>
        <end position="58"/>
    </location>
</feature>
<dbReference type="AlphaFoldDB" id="M3D0M8"/>
<dbReference type="PANTHER" id="PTHR12266">
    <property type="entry name" value="NA+/CA2+ K+ INDEPENDENT EXCHANGER"/>
    <property type="match status" value="1"/>
</dbReference>
<gene>
    <name evidence="10" type="ORF">SEPMUDRAFT_151091</name>
</gene>
<dbReference type="RefSeq" id="XP_016758149.1">
    <property type="nucleotide sequence ID" value="XM_016906591.1"/>
</dbReference>
<evidence type="ECO:0000256" key="5">
    <source>
        <dbReference type="ARBA" id="ARBA00022989"/>
    </source>
</evidence>
<dbReference type="OMA" id="ARAHFHI"/>
<evidence type="ECO:0000256" key="6">
    <source>
        <dbReference type="ARBA" id="ARBA00023136"/>
    </source>
</evidence>
<dbReference type="InterPro" id="IPR044880">
    <property type="entry name" value="NCX_ion-bd_dom_sf"/>
</dbReference>
<evidence type="ECO:0000313" key="11">
    <source>
        <dbReference type="Proteomes" id="UP000016931"/>
    </source>
</evidence>
<feature type="transmembrane region" description="Helical" evidence="8">
    <location>
        <begin position="990"/>
        <end position="1017"/>
    </location>
</feature>
<keyword evidence="6 8" id="KW-0472">Membrane</keyword>
<accession>M3D0M8</accession>
<feature type="region of interest" description="Disordered" evidence="7">
    <location>
        <begin position="1"/>
        <end position="30"/>
    </location>
</feature>
<keyword evidence="11" id="KW-1185">Reference proteome</keyword>
<feature type="region of interest" description="Disordered" evidence="7">
    <location>
        <begin position="407"/>
        <end position="440"/>
    </location>
</feature>
<evidence type="ECO:0000256" key="8">
    <source>
        <dbReference type="SAM" id="Phobius"/>
    </source>
</evidence>
<dbReference type="InterPro" id="IPR051359">
    <property type="entry name" value="CaCA_antiporter"/>
</dbReference>
<feature type="domain" description="Sodium/calcium exchanger membrane region" evidence="9">
    <location>
        <begin position="927"/>
        <end position="1090"/>
    </location>
</feature>
<feature type="transmembrane region" description="Helical" evidence="8">
    <location>
        <begin position="861"/>
        <end position="879"/>
    </location>
</feature>
<feature type="compositionally biased region" description="Polar residues" evidence="7">
    <location>
        <begin position="637"/>
        <end position="651"/>
    </location>
</feature>
<evidence type="ECO:0000313" key="10">
    <source>
        <dbReference type="EMBL" id="EMF10028.1"/>
    </source>
</evidence>
<dbReference type="GO" id="GO:0006874">
    <property type="term" value="P:intracellular calcium ion homeostasis"/>
    <property type="evidence" value="ECO:0007669"/>
    <property type="project" value="TreeGrafter"/>
</dbReference>
<feature type="transmembrane region" description="Helical" evidence="8">
    <location>
        <begin position="891"/>
        <end position="912"/>
    </location>
</feature>
<feature type="transmembrane region" description="Helical" evidence="8">
    <location>
        <begin position="231"/>
        <end position="250"/>
    </location>
</feature>
<evidence type="ECO:0000259" key="9">
    <source>
        <dbReference type="Pfam" id="PF01699"/>
    </source>
</evidence>
<reference evidence="10 11" key="1">
    <citation type="journal article" date="2012" name="PLoS Pathog.">
        <title>Diverse lifestyles and strategies of plant pathogenesis encoded in the genomes of eighteen Dothideomycetes fungi.</title>
        <authorList>
            <person name="Ohm R.A."/>
            <person name="Feau N."/>
            <person name="Henrissat B."/>
            <person name="Schoch C.L."/>
            <person name="Horwitz B.A."/>
            <person name="Barry K.W."/>
            <person name="Condon B.J."/>
            <person name="Copeland A.C."/>
            <person name="Dhillon B."/>
            <person name="Glaser F."/>
            <person name="Hesse C.N."/>
            <person name="Kosti I."/>
            <person name="LaButti K."/>
            <person name="Lindquist E.A."/>
            <person name="Lucas S."/>
            <person name="Salamov A.A."/>
            <person name="Bradshaw R.E."/>
            <person name="Ciuffetti L."/>
            <person name="Hamelin R.C."/>
            <person name="Kema G.H.J."/>
            <person name="Lawrence C."/>
            <person name="Scott J.A."/>
            <person name="Spatafora J.W."/>
            <person name="Turgeon B.G."/>
            <person name="de Wit P.J.G.M."/>
            <person name="Zhong S."/>
            <person name="Goodwin S.B."/>
            <person name="Grigoriev I.V."/>
        </authorList>
    </citation>
    <scope>NUCLEOTIDE SEQUENCE [LARGE SCALE GENOMIC DNA]</scope>
    <source>
        <strain evidence="10 11">SO2202</strain>
    </source>
</reference>
<evidence type="ECO:0000256" key="2">
    <source>
        <dbReference type="ARBA" id="ARBA00008170"/>
    </source>
</evidence>
<feature type="compositionally biased region" description="Polar residues" evidence="7">
    <location>
        <begin position="421"/>
        <end position="434"/>
    </location>
</feature>
<feature type="region of interest" description="Disordered" evidence="7">
    <location>
        <begin position="298"/>
        <end position="354"/>
    </location>
</feature>
<dbReference type="PANTHER" id="PTHR12266:SF0">
    <property type="entry name" value="MITOCHONDRIAL SODIUM_CALCIUM EXCHANGER PROTEIN"/>
    <property type="match status" value="1"/>
</dbReference>
<feature type="transmembrane region" description="Helical" evidence="8">
    <location>
        <begin position="924"/>
        <end position="942"/>
    </location>
</feature>
<evidence type="ECO:0000256" key="3">
    <source>
        <dbReference type="ARBA" id="ARBA00022448"/>
    </source>
</evidence>
<evidence type="ECO:0000256" key="7">
    <source>
        <dbReference type="SAM" id="MobiDB-lite"/>
    </source>
</evidence>